<sequence>MEGRAGTPNQPLRLDDPLVIVQRRVAARRAEYARWFRVIHKRNAVACETPRLSHLSARRFAVRCEGVGGAYEYRPVEGVLVC</sequence>
<dbReference type="AlphaFoldDB" id="A0A1C3P400"/>
<name>A0A1C3P400_9ACTN</name>
<proteinExistence type="predicted"/>
<dbReference type="EMBL" id="FLUV01001755">
    <property type="protein sequence ID" value="SBW24506.1"/>
    <property type="molecule type" value="Genomic_DNA"/>
</dbReference>
<accession>A0A1C3P400</accession>
<keyword evidence="2" id="KW-1185">Reference proteome</keyword>
<protein>
    <submittedName>
        <fullName evidence="1">Uncharacterized protein</fullName>
    </submittedName>
</protein>
<evidence type="ECO:0000313" key="2">
    <source>
        <dbReference type="Proteomes" id="UP000199013"/>
    </source>
</evidence>
<organism evidence="1 2">
    <name type="scientific">Candidatus Protofrankia californiensis</name>
    <dbReference type="NCBI Taxonomy" id="1839754"/>
    <lineage>
        <taxon>Bacteria</taxon>
        <taxon>Bacillati</taxon>
        <taxon>Actinomycetota</taxon>
        <taxon>Actinomycetes</taxon>
        <taxon>Frankiales</taxon>
        <taxon>Frankiaceae</taxon>
        <taxon>Protofrankia</taxon>
    </lineage>
</organism>
<dbReference type="Proteomes" id="UP000199013">
    <property type="component" value="Unassembled WGS sequence"/>
</dbReference>
<evidence type="ECO:0000313" key="1">
    <source>
        <dbReference type="EMBL" id="SBW24506.1"/>
    </source>
</evidence>
<reference evidence="2" key="1">
    <citation type="submission" date="2016-02" db="EMBL/GenBank/DDBJ databases">
        <authorList>
            <person name="Wibberg D."/>
        </authorList>
    </citation>
    <scope>NUCLEOTIDE SEQUENCE [LARGE SCALE GENOMIC DNA]</scope>
</reference>
<gene>
    <name evidence="1" type="ORF">FDG2_4185</name>
</gene>